<organism evidence="1 2">
    <name type="scientific">Lokiarchaeia virus VerdaV4</name>
    <dbReference type="NCBI Taxonomy" id="3070172"/>
    <lineage>
        <taxon>Viruses</taxon>
        <taxon>Duplodnaviria</taxon>
        <taxon>Heunggongvirae</taxon>
        <taxon>Uroviricota</taxon>
        <taxon>Caudoviricetes</taxon>
        <taxon>Verdandiviridae</taxon>
        <taxon>Dolusvirus</taxon>
        <taxon>Dolusvirus pacificense</taxon>
    </lineage>
</organism>
<sequence>MKRAVPFMPDLILGALKERKVFIGYYMLCRYLNGKGYKRFGCNAGYDSKKENRIDPCPVLCPGTKIYRTKIYYWCKKLEKEGKLYLKKRLYYDSKNPYSKSLPHKLDFFVFICQDKIEYDMYLDLEEWIK</sequence>
<keyword evidence="2" id="KW-1185">Reference proteome</keyword>
<reference evidence="1 2" key="1">
    <citation type="journal article" date="2022" name="Nat. Microbiol.">
        <title>Three families of Asgard archaeal viruses identified in metagenome-assembled genomes.</title>
        <authorList>
            <person name="Medvedeva S."/>
            <person name="Sun J."/>
            <person name="Yutin N."/>
            <person name="Koonin E.V."/>
            <person name="Nunoura T."/>
            <person name="Rinke C."/>
            <person name="Krupovic M."/>
        </authorList>
    </citation>
    <scope>NUCLEOTIDE SEQUENCE [LARGE SCALE GENOMIC DNA]</scope>
    <source>
        <strain evidence="1">VerdaV4</strain>
    </source>
</reference>
<name>A0AA35CNS6_9CAUD</name>
<dbReference type="GeneID" id="80402138"/>
<evidence type="ECO:0000313" key="1">
    <source>
        <dbReference type="EMBL" id="BDI54983.1"/>
    </source>
</evidence>
<dbReference type="Proteomes" id="UP001162249">
    <property type="component" value="Segment"/>
</dbReference>
<protein>
    <submittedName>
        <fullName evidence="1">Uncharacterized protein</fullName>
    </submittedName>
</protein>
<dbReference type="EMBL" id="LC711080">
    <property type="protein sequence ID" value="BDI54983.1"/>
    <property type="molecule type" value="Genomic_DNA"/>
</dbReference>
<evidence type="ECO:0000313" key="2">
    <source>
        <dbReference type="Proteomes" id="UP001162249"/>
    </source>
</evidence>
<accession>A0AA35CNS6</accession>
<dbReference type="KEGG" id="vg:80402138"/>
<dbReference type="RefSeq" id="YP_010772426.1">
    <property type="nucleotide sequence ID" value="NC_074643.1"/>
</dbReference>
<proteinExistence type="predicted"/>